<keyword evidence="4 6" id="KW-0067">ATP-binding</keyword>
<evidence type="ECO:0000256" key="4">
    <source>
        <dbReference type="ARBA" id="ARBA00022840"/>
    </source>
</evidence>
<dbReference type="InterPro" id="IPR003593">
    <property type="entry name" value="AAA+_ATPase"/>
</dbReference>
<evidence type="ECO:0000259" key="5">
    <source>
        <dbReference type="PROSITE" id="PS50893"/>
    </source>
</evidence>
<name>A0A1H0HC36_9HYPH</name>
<evidence type="ECO:0000313" key="6">
    <source>
        <dbReference type="EMBL" id="SDO16624.1"/>
    </source>
</evidence>
<dbReference type="InterPro" id="IPR027417">
    <property type="entry name" value="P-loop_NTPase"/>
</dbReference>
<dbReference type="PROSITE" id="PS00211">
    <property type="entry name" value="ABC_TRANSPORTER_1"/>
    <property type="match status" value="1"/>
</dbReference>
<evidence type="ECO:0000256" key="2">
    <source>
        <dbReference type="ARBA" id="ARBA00022448"/>
    </source>
</evidence>
<dbReference type="InterPro" id="IPR050319">
    <property type="entry name" value="ABC_transp_ATP-bind"/>
</dbReference>
<keyword evidence="2" id="KW-0813">Transport</keyword>
<dbReference type="GO" id="GO:0005524">
    <property type="term" value="F:ATP binding"/>
    <property type="evidence" value="ECO:0007669"/>
    <property type="project" value="UniProtKB-KW"/>
</dbReference>
<comment type="similarity">
    <text evidence="1">Belongs to the ABC transporter superfamily.</text>
</comment>
<feature type="domain" description="ABC transporter" evidence="5">
    <location>
        <begin position="2"/>
        <end position="197"/>
    </location>
</feature>
<keyword evidence="3" id="KW-0547">Nucleotide-binding</keyword>
<keyword evidence="7" id="KW-1185">Reference proteome</keyword>
<proteinExistence type="inferred from homology"/>
<dbReference type="SMART" id="SM00382">
    <property type="entry name" value="AAA"/>
    <property type="match status" value="1"/>
</dbReference>
<organism evidence="6 7">
    <name type="scientific">Aureimonas jatrophae</name>
    <dbReference type="NCBI Taxonomy" id="1166073"/>
    <lineage>
        <taxon>Bacteria</taxon>
        <taxon>Pseudomonadati</taxon>
        <taxon>Pseudomonadota</taxon>
        <taxon>Alphaproteobacteria</taxon>
        <taxon>Hyphomicrobiales</taxon>
        <taxon>Aurantimonadaceae</taxon>
        <taxon>Aureimonas</taxon>
    </lineage>
</organism>
<evidence type="ECO:0000256" key="1">
    <source>
        <dbReference type="ARBA" id="ARBA00005417"/>
    </source>
</evidence>
<dbReference type="SUPFAM" id="SSF52540">
    <property type="entry name" value="P-loop containing nucleoside triphosphate hydrolases"/>
    <property type="match status" value="1"/>
</dbReference>
<protein>
    <submittedName>
        <fullName evidence="6">Peptide/nickel transport system ATP-binding protein/Fe3+-transporting ATPase</fullName>
    </submittedName>
</protein>
<gene>
    <name evidence="6" type="ORF">SAMN05192530_10418</name>
</gene>
<evidence type="ECO:0000313" key="7">
    <source>
        <dbReference type="Proteomes" id="UP000198793"/>
    </source>
</evidence>
<dbReference type="Proteomes" id="UP000198793">
    <property type="component" value="Unassembled WGS sequence"/>
</dbReference>
<dbReference type="GO" id="GO:0055085">
    <property type="term" value="P:transmembrane transport"/>
    <property type="evidence" value="ECO:0007669"/>
    <property type="project" value="UniProtKB-ARBA"/>
</dbReference>
<reference evidence="6 7" key="1">
    <citation type="submission" date="2016-10" db="EMBL/GenBank/DDBJ databases">
        <authorList>
            <person name="de Groot N.N."/>
        </authorList>
    </citation>
    <scope>NUCLEOTIDE SEQUENCE [LARGE SCALE GENOMIC DNA]</scope>
    <source>
        <strain evidence="7">L7-484,KACC 16230,DSM 25025</strain>
    </source>
</reference>
<dbReference type="PANTHER" id="PTHR43776">
    <property type="entry name" value="TRANSPORT ATP-BINDING PROTEIN"/>
    <property type="match status" value="1"/>
</dbReference>
<dbReference type="RefSeq" id="WP_090672786.1">
    <property type="nucleotide sequence ID" value="NZ_FNIT01000004.1"/>
</dbReference>
<dbReference type="AlphaFoldDB" id="A0A1H0HC36"/>
<dbReference type="PANTHER" id="PTHR43776:SF5">
    <property type="entry name" value="ATPASE COMPONENT OF ABC-TYPE TRANSPORT SYSTEM"/>
    <property type="match status" value="1"/>
</dbReference>
<dbReference type="STRING" id="1166073.SAMN05192530_10418"/>
<dbReference type="Pfam" id="PF00005">
    <property type="entry name" value="ABC_tran"/>
    <property type="match status" value="1"/>
</dbReference>
<sequence length="197" mass="21569">MLEARSIHHRFRPDVPLLRDVSLHVAPGEVVGLEGASGSGKTTLARLLAGHLVPDRGRVTIDGTALPQAGFRPVQYVPQTPVLAMNPRWRIGRVLRESHQPDSAARSALGVDPAWDRRFPHELSGGQLQRVALLRSLAPGTRYLVADEITSALDPVAQALIWTALLRLSRERGIGILAISHEPALLDRVALRRITLR</sequence>
<dbReference type="InterPro" id="IPR017871">
    <property type="entry name" value="ABC_transporter-like_CS"/>
</dbReference>
<dbReference type="EMBL" id="FNIT01000004">
    <property type="protein sequence ID" value="SDO16624.1"/>
    <property type="molecule type" value="Genomic_DNA"/>
</dbReference>
<evidence type="ECO:0000256" key="3">
    <source>
        <dbReference type="ARBA" id="ARBA00022741"/>
    </source>
</evidence>
<dbReference type="InterPro" id="IPR003439">
    <property type="entry name" value="ABC_transporter-like_ATP-bd"/>
</dbReference>
<dbReference type="OrthoDB" id="9784450at2"/>
<dbReference type="Gene3D" id="3.40.50.300">
    <property type="entry name" value="P-loop containing nucleotide triphosphate hydrolases"/>
    <property type="match status" value="1"/>
</dbReference>
<accession>A0A1H0HC36</accession>
<dbReference type="PROSITE" id="PS50893">
    <property type="entry name" value="ABC_TRANSPORTER_2"/>
    <property type="match status" value="1"/>
</dbReference>
<dbReference type="GO" id="GO:0016887">
    <property type="term" value="F:ATP hydrolysis activity"/>
    <property type="evidence" value="ECO:0007669"/>
    <property type="project" value="InterPro"/>
</dbReference>